<dbReference type="EMBL" id="JAASRN010000002">
    <property type="protein sequence ID" value="NIK73723.1"/>
    <property type="molecule type" value="Genomic_DNA"/>
</dbReference>
<sequence length="301" mass="34266">MKNISWFYLILCVFFLGACGESIEEGASSTMTTAQDSARKASTRLSPEVIKGIIQSIPNPVEIAFLIEQIAEYDPTLLNSPQNVSKYNTDYRRALNLGIYSTDLGYANTYGKSQDVINYLSATRDLANGLNVEKYFDFEHIRKLAAYKDSLGVLVMESTRSLERMNEALQNEGRTDMTILILTGGWLEGLYLLCNVEREQHNEELAIRIAEQKIVLEQLLVLLRNYEDYNPKIKRLRSQLEELAALYEHVEVKYVPGKVKQVEIDGVLTIEQEQKAEVKFTLSDLNAILSKVREIRNQIVN</sequence>
<dbReference type="AlphaFoldDB" id="A0A846MQ83"/>
<protein>
    <submittedName>
        <fullName evidence="1">Uncharacterized protein</fullName>
    </submittedName>
</protein>
<dbReference type="RefSeq" id="WP_166918996.1">
    <property type="nucleotide sequence ID" value="NZ_JAASRN010000002.1"/>
</dbReference>
<accession>A0A846MQ83</accession>
<comment type="caution">
    <text evidence="1">The sequence shown here is derived from an EMBL/GenBank/DDBJ whole genome shotgun (WGS) entry which is preliminary data.</text>
</comment>
<proteinExistence type="predicted"/>
<dbReference type="PROSITE" id="PS51257">
    <property type="entry name" value="PROKAR_LIPOPROTEIN"/>
    <property type="match status" value="1"/>
</dbReference>
<reference evidence="1 2" key="1">
    <citation type="submission" date="2020-03" db="EMBL/GenBank/DDBJ databases">
        <title>Genomic Encyclopedia of Type Strains, Phase IV (KMG-IV): sequencing the most valuable type-strain genomes for metagenomic binning, comparative biology and taxonomic classification.</title>
        <authorList>
            <person name="Goeker M."/>
        </authorList>
    </citation>
    <scope>NUCLEOTIDE SEQUENCE [LARGE SCALE GENOMIC DNA]</scope>
    <source>
        <strain evidence="1 2">DSM 5718</strain>
    </source>
</reference>
<evidence type="ECO:0000313" key="1">
    <source>
        <dbReference type="EMBL" id="NIK73723.1"/>
    </source>
</evidence>
<name>A0A846MQ83_9BACT</name>
<gene>
    <name evidence="1" type="ORF">FHS56_001236</name>
</gene>
<organism evidence="1 2">
    <name type="scientific">Thermonema lapsum</name>
    <dbReference type="NCBI Taxonomy" id="28195"/>
    <lineage>
        <taxon>Bacteria</taxon>
        <taxon>Pseudomonadati</taxon>
        <taxon>Bacteroidota</taxon>
        <taxon>Cytophagia</taxon>
        <taxon>Cytophagales</taxon>
        <taxon>Thermonemataceae</taxon>
        <taxon>Thermonema</taxon>
    </lineage>
</organism>
<keyword evidence="2" id="KW-1185">Reference proteome</keyword>
<evidence type="ECO:0000313" key="2">
    <source>
        <dbReference type="Proteomes" id="UP000537126"/>
    </source>
</evidence>
<dbReference type="Proteomes" id="UP000537126">
    <property type="component" value="Unassembled WGS sequence"/>
</dbReference>